<feature type="signal peptide" evidence="4">
    <location>
        <begin position="1"/>
        <end position="19"/>
    </location>
</feature>
<evidence type="ECO:0000313" key="5">
    <source>
        <dbReference type="EMBL" id="KAL0632829.1"/>
    </source>
</evidence>
<evidence type="ECO:0000256" key="4">
    <source>
        <dbReference type="SAM" id="SignalP"/>
    </source>
</evidence>
<dbReference type="InterPro" id="IPR036908">
    <property type="entry name" value="RlpA-like_sf"/>
</dbReference>
<dbReference type="Proteomes" id="UP001447188">
    <property type="component" value="Unassembled WGS sequence"/>
</dbReference>
<reference evidence="5 6" key="1">
    <citation type="submission" date="2024-02" db="EMBL/GenBank/DDBJ databases">
        <title>Discinaceae phylogenomics.</title>
        <authorList>
            <person name="Dirks A.C."/>
            <person name="James T.Y."/>
        </authorList>
    </citation>
    <scope>NUCLEOTIDE SEQUENCE [LARGE SCALE GENOMIC DNA]</scope>
    <source>
        <strain evidence="5 6">ACD0624</strain>
    </source>
</reference>
<dbReference type="Pfam" id="PF07249">
    <property type="entry name" value="Cerato-platanin"/>
    <property type="match status" value="1"/>
</dbReference>
<dbReference type="EMBL" id="JBBBZM010000148">
    <property type="protein sequence ID" value="KAL0632829.1"/>
    <property type="molecule type" value="Genomic_DNA"/>
</dbReference>
<evidence type="ECO:0008006" key="7">
    <source>
        <dbReference type="Google" id="ProtNLM"/>
    </source>
</evidence>
<organism evidence="5 6">
    <name type="scientific">Discina gigas</name>
    <dbReference type="NCBI Taxonomy" id="1032678"/>
    <lineage>
        <taxon>Eukaryota</taxon>
        <taxon>Fungi</taxon>
        <taxon>Dikarya</taxon>
        <taxon>Ascomycota</taxon>
        <taxon>Pezizomycotina</taxon>
        <taxon>Pezizomycetes</taxon>
        <taxon>Pezizales</taxon>
        <taxon>Discinaceae</taxon>
        <taxon>Discina</taxon>
    </lineage>
</organism>
<evidence type="ECO:0000256" key="1">
    <source>
        <dbReference type="ARBA" id="ARBA00004613"/>
    </source>
</evidence>
<comment type="subcellular location">
    <subcellularLocation>
        <location evidence="1">Secreted</location>
    </subcellularLocation>
</comment>
<comment type="caution">
    <text evidence="5">The sequence shown here is derived from an EMBL/GenBank/DDBJ whole genome shotgun (WGS) entry which is preliminary data.</text>
</comment>
<evidence type="ECO:0000256" key="2">
    <source>
        <dbReference type="ARBA" id="ARBA00010421"/>
    </source>
</evidence>
<feature type="chain" id="PRO_5046381695" description="Cerato-platanin" evidence="4">
    <location>
        <begin position="20"/>
        <end position="141"/>
    </location>
</feature>
<comment type="similarity">
    <text evidence="2">Belongs to the cerato-platanin family.</text>
</comment>
<dbReference type="InterPro" id="IPR010829">
    <property type="entry name" value="Cerato-platanin"/>
</dbReference>
<keyword evidence="3" id="KW-0964">Secreted</keyword>
<dbReference type="SUPFAM" id="SSF50685">
    <property type="entry name" value="Barwin-like endoglucanases"/>
    <property type="match status" value="1"/>
</dbReference>
<dbReference type="Gene3D" id="2.40.40.10">
    <property type="entry name" value="RlpA-like domain"/>
    <property type="match status" value="1"/>
</dbReference>
<keyword evidence="4" id="KW-0732">Signal</keyword>
<accession>A0ABR3GA40</accession>
<dbReference type="CDD" id="cd22778">
    <property type="entry name" value="DPBB_CEPL-like"/>
    <property type="match status" value="1"/>
</dbReference>
<name>A0ABR3GA40_9PEZI</name>
<evidence type="ECO:0000256" key="3">
    <source>
        <dbReference type="ARBA" id="ARBA00022525"/>
    </source>
</evidence>
<keyword evidence="6" id="KW-1185">Reference proteome</keyword>
<sequence>MQFTTIIFSIISAAATAFAASGTAAYDTTYDTGSLSTLSISCSDGINGLNTKGYPSLGSLPRFPRVGASSEVAGWNSPNCGKCYAVTWQTTTINVIAVDHASEGWVLSRAALDELTGGLAVMVGRFPVTWVPTAQSNCGLP</sequence>
<gene>
    <name evidence="5" type="ORF">Q9L58_008257</name>
</gene>
<protein>
    <recommendedName>
        <fullName evidence="7">Cerato-platanin</fullName>
    </recommendedName>
</protein>
<proteinExistence type="inferred from homology"/>
<evidence type="ECO:0000313" key="6">
    <source>
        <dbReference type="Proteomes" id="UP001447188"/>
    </source>
</evidence>